<gene>
    <name evidence="2" type="ORF">MGG_17643</name>
</gene>
<dbReference type="InterPro" id="IPR056009">
    <property type="entry name" value="DUF7587"/>
</dbReference>
<keyword evidence="3" id="KW-1185">Reference proteome</keyword>
<name>G4NGJ6_PYRO7</name>
<organism evidence="2 3">
    <name type="scientific">Pyricularia oryzae (strain 70-15 / ATCC MYA-4617 / FGSC 8958)</name>
    <name type="common">Rice blast fungus</name>
    <name type="synonym">Magnaporthe oryzae</name>
    <dbReference type="NCBI Taxonomy" id="242507"/>
    <lineage>
        <taxon>Eukaryota</taxon>
        <taxon>Fungi</taxon>
        <taxon>Dikarya</taxon>
        <taxon>Ascomycota</taxon>
        <taxon>Pezizomycotina</taxon>
        <taxon>Sordariomycetes</taxon>
        <taxon>Sordariomycetidae</taxon>
        <taxon>Magnaporthales</taxon>
        <taxon>Pyriculariaceae</taxon>
        <taxon>Pyricularia</taxon>
    </lineage>
</organism>
<protein>
    <recommendedName>
        <fullName evidence="1">DUF7587 domain-containing protein</fullName>
    </recommendedName>
</protein>
<dbReference type="VEuPathDB" id="FungiDB:MGG_17643"/>
<dbReference type="KEGG" id="mgr:MGG_17643"/>
<dbReference type="OrthoDB" id="4152607at2759"/>
<reference key="2">
    <citation type="submission" date="2011-05" db="EMBL/GenBank/DDBJ databases">
        <title>The Genome Sequence of Magnaporthe oryzae 70-15.</title>
        <authorList>
            <consortium name="The Broad Institute Genome Sequencing Platform"/>
            <person name="Ma L.-J."/>
            <person name="Dead R."/>
            <person name="Young S.K."/>
            <person name="Zeng Q."/>
            <person name="Gargeya S."/>
            <person name="Fitzgerald M."/>
            <person name="Haas B."/>
            <person name="Abouelleil A."/>
            <person name="Alvarado L."/>
            <person name="Arachchi H.M."/>
            <person name="Berlin A."/>
            <person name="Brown A."/>
            <person name="Chapman S.B."/>
            <person name="Chen Z."/>
            <person name="Dunbar C."/>
            <person name="Freedman E."/>
            <person name="Gearin G."/>
            <person name="Gellesch M."/>
            <person name="Goldberg J."/>
            <person name="Griggs A."/>
            <person name="Gujja S."/>
            <person name="Heiman D."/>
            <person name="Howarth C."/>
            <person name="Larson L."/>
            <person name="Lui A."/>
            <person name="MacDonald P.J.P."/>
            <person name="Mehta T."/>
            <person name="Montmayeur A."/>
            <person name="Murphy C."/>
            <person name="Neiman D."/>
            <person name="Pearson M."/>
            <person name="Priest M."/>
            <person name="Roberts A."/>
            <person name="Saif S."/>
            <person name="Shea T."/>
            <person name="Shenoy N."/>
            <person name="Sisk P."/>
            <person name="Stolte C."/>
            <person name="Sykes S."/>
            <person name="Yandava C."/>
            <person name="Wortman J."/>
            <person name="Nusbaum C."/>
            <person name="Birren B."/>
        </authorList>
    </citation>
    <scope>NUCLEOTIDE SEQUENCE</scope>
    <source>
        <strain>70-15</strain>
    </source>
</reference>
<dbReference type="GeneID" id="12985984"/>
<accession>G4NGJ6</accession>
<sequence>MAFDEISGSFAALNIQDNTGTQRQLPFSWSAFHAHFEDVARDVPPFLFRVCYPDSSGILSGNWILSQDAAQLDTKPGSQTSMGSRPAAEVADALNRHLWWLPKSPGHSNFVSWTSSFLFALKLVIYLRHRRKLSLEEIHIVIINTKRFPKLVFVRDAYLIDKYTKSLKEDAILYDRNCYRKSLDSLWEMRQKGYYFGEFLSQGALCIEGKSSVVCAAELARCGIFELHPEFLEGSIEWANWVTRRRQQW</sequence>
<proteinExistence type="predicted"/>
<evidence type="ECO:0000259" key="1">
    <source>
        <dbReference type="Pfam" id="PF24494"/>
    </source>
</evidence>
<dbReference type="STRING" id="242507.G4NGJ6"/>
<dbReference type="RefSeq" id="XP_003719520.1">
    <property type="nucleotide sequence ID" value="XM_003719472.1"/>
</dbReference>
<dbReference type="AlphaFoldDB" id="G4NGJ6"/>
<feature type="non-terminal residue" evidence="2">
    <location>
        <position position="249"/>
    </location>
</feature>
<dbReference type="Proteomes" id="UP000009058">
    <property type="component" value="Chromosome 6"/>
</dbReference>
<feature type="domain" description="DUF7587" evidence="1">
    <location>
        <begin position="43"/>
        <end position="164"/>
    </location>
</feature>
<evidence type="ECO:0000313" key="2">
    <source>
        <dbReference type="EMBL" id="EHA47153.1"/>
    </source>
</evidence>
<dbReference type="EMBL" id="CM001236">
    <property type="protein sequence ID" value="EHA47153.1"/>
    <property type="molecule type" value="Genomic_DNA"/>
</dbReference>
<dbReference type="Pfam" id="PF24494">
    <property type="entry name" value="DUF7587"/>
    <property type="match status" value="1"/>
</dbReference>
<evidence type="ECO:0000313" key="3">
    <source>
        <dbReference type="Proteomes" id="UP000009058"/>
    </source>
</evidence>
<dbReference type="InParanoid" id="G4NGJ6"/>
<reference evidence="2 3" key="1">
    <citation type="journal article" date="2005" name="Nature">
        <title>The genome sequence of the rice blast fungus Magnaporthe grisea.</title>
        <authorList>
            <person name="Dean R.A."/>
            <person name="Talbot N.J."/>
            <person name="Ebbole D.J."/>
            <person name="Farman M.L."/>
            <person name="Mitchell T.K."/>
            <person name="Orbach M.J."/>
            <person name="Thon M."/>
            <person name="Kulkarni R."/>
            <person name="Xu J.R."/>
            <person name="Pan H."/>
            <person name="Read N.D."/>
            <person name="Lee Y.H."/>
            <person name="Carbone I."/>
            <person name="Brown D."/>
            <person name="Oh Y.Y."/>
            <person name="Donofrio N."/>
            <person name="Jeong J.S."/>
            <person name="Soanes D.M."/>
            <person name="Djonovic S."/>
            <person name="Kolomiets E."/>
            <person name="Rehmeyer C."/>
            <person name="Li W."/>
            <person name="Harding M."/>
            <person name="Kim S."/>
            <person name="Lebrun M.H."/>
            <person name="Bohnert H."/>
            <person name="Coughlan S."/>
            <person name="Butler J."/>
            <person name="Calvo S."/>
            <person name="Ma L.J."/>
            <person name="Nicol R."/>
            <person name="Purcell S."/>
            <person name="Nusbaum C."/>
            <person name="Galagan J.E."/>
            <person name="Birren B.W."/>
        </authorList>
    </citation>
    <scope>NUCLEOTIDE SEQUENCE [LARGE SCALE GENOMIC DNA]</scope>
    <source>
        <strain evidence="3">70-15 / ATCC MYA-4617 / FGSC 8958</strain>
    </source>
</reference>